<evidence type="ECO:0008006" key="12">
    <source>
        <dbReference type="Google" id="ProtNLM"/>
    </source>
</evidence>
<accession>A0A8H3FB31</accession>
<dbReference type="PROSITE" id="PS00108">
    <property type="entry name" value="PROTEIN_KINASE_ST"/>
    <property type="match status" value="1"/>
</dbReference>
<feature type="domain" description="FHA" evidence="8">
    <location>
        <begin position="31"/>
        <end position="78"/>
    </location>
</feature>
<feature type="binding site" evidence="6">
    <location>
        <position position="179"/>
    </location>
    <ligand>
        <name>ATP</name>
        <dbReference type="ChEBI" id="CHEBI:30616"/>
    </ligand>
</feature>
<dbReference type="PROSITE" id="PS50011">
    <property type="entry name" value="PROTEIN_KINASE_DOM"/>
    <property type="match status" value="1"/>
</dbReference>
<dbReference type="PANTHER" id="PTHR44167">
    <property type="entry name" value="OVARIAN-SPECIFIC SERINE/THREONINE-PROTEIN KINASE LOK-RELATED"/>
    <property type="match status" value="1"/>
</dbReference>
<evidence type="ECO:0000256" key="3">
    <source>
        <dbReference type="ARBA" id="ARBA00022840"/>
    </source>
</evidence>
<organism evidence="10 11">
    <name type="scientific">Heterodermia speciosa</name>
    <dbReference type="NCBI Taxonomy" id="116794"/>
    <lineage>
        <taxon>Eukaryota</taxon>
        <taxon>Fungi</taxon>
        <taxon>Dikarya</taxon>
        <taxon>Ascomycota</taxon>
        <taxon>Pezizomycotina</taxon>
        <taxon>Lecanoromycetes</taxon>
        <taxon>OSLEUM clade</taxon>
        <taxon>Lecanoromycetidae</taxon>
        <taxon>Caliciales</taxon>
        <taxon>Physciaceae</taxon>
        <taxon>Heterodermia</taxon>
    </lineage>
</organism>
<dbReference type="InterPro" id="IPR000253">
    <property type="entry name" value="FHA_dom"/>
</dbReference>
<dbReference type="GO" id="GO:0005737">
    <property type="term" value="C:cytoplasm"/>
    <property type="evidence" value="ECO:0007669"/>
    <property type="project" value="TreeGrafter"/>
</dbReference>
<evidence type="ECO:0000259" key="8">
    <source>
        <dbReference type="PROSITE" id="PS50006"/>
    </source>
</evidence>
<dbReference type="InterPro" id="IPR011009">
    <property type="entry name" value="Kinase-like_dom_sf"/>
</dbReference>
<dbReference type="SUPFAM" id="SSF49879">
    <property type="entry name" value="SMAD/FHA domain"/>
    <property type="match status" value="1"/>
</dbReference>
<evidence type="ECO:0000313" key="11">
    <source>
        <dbReference type="Proteomes" id="UP000664521"/>
    </source>
</evidence>
<dbReference type="SMART" id="SM00220">
    <property type="entry name" value="S_TKc"/>
    <property type="match status" value="1"/>
</dbReference>
<dbReference type="InterPro" id="IPR008984">
    <property type="entry name" value="SMAD_FHA_dom_sf"/>
</dbReference>
<evidence type="ECO:0000256" key="1">
    <source>
        <dbReference type="ARBA" id="ARBA00005575"/>
    </source>
</evidence>
<dbReference type="EMBL" id="CAJPDS010000031">
    <property type="protein sequence ID" value="CAF9922721.1"/>
    <property type="molecule type" value="Genomic_DNA"/>
</dbReference>
<keyword evidence="3 6" id="KW-0067">ATP-binding</keyword>
<dbReference type="SUPFAM" id="SSF56112">
    <property type="entry name" value="Protein kinase-like (PK-like)"/>
    <property type="match status" value="1"/>
</dbReference>
<comment type="catalytic activity">
    <reaction evidence="4">
        <text>L-threonyl-[protein] + ATP = O-phospho-L-threonyl-[protein] + ADP + H(+)</text>
        <dbReference type="Rhea" id="RHEA:46608"/>
        <dbReference type="Rhea" id="RHEA-COMP:11060"/>
        <dbReference type="Rhea" id="RHEA-COMP:11605"/>
        <dbReference type="ChEBI" id="CHEBI:15378"/>
        <dbReference type="ChEBI" id="CHEBI:30013"/>
        <dbReference type="ChEBI" id="CHEBI:30616"/>
        <dbReference type="ChEBI" id="CHEBI:61977"/>
        <dbReference type="ChEBI" id="CHEBI:456216"/>
        <dbReference type="EC" id="2.7.11.1"/>
    </reaction>
</comment>
<evidence type="ECO:0000256" key="5">
    <source>
        <dbReference type="ARBA" id="ARBA00048679"/>
    </source>
</evidence>
<dbReference type="PANTHER" id="PTHR44167:SF26">
    <property type="entry name" value="PROTEIN KINASE, PUTATIVE (AFU_ORTHOLOGUE AFUA_5G07950)-RELATED"/>
    <property type="match status" value="1"/>
</dbReference>
<evidence type="ECO:0000256" key="4">
    <source>
        <dbReference type="ARBA" id="ARBA00047899"/>
    </source>
</evidence>
<dbReference type="GO" id="GO:0005634">
    <property type="term" value="C:nucleus"/>
    <property type="evidence" value="ECO:0007669"/>
    <property type="project" value="TreeGrafter"/>
</dbReference>
<feature type="region of interest" description="Disordered" evidence="7">
    <location>
        <begin position="519"/>
        <end position="590"/>
    </location>
</feature>
<evidence type="ECO:0000313" key="10">
    <source>
        <dbReference type="EMBL" id="CAF9922721.1"/>
    </source>
</evidence>
<dbReference type="InterPro" id="IPR000719">
    <property type="entry name" value="Prot_kinase_dom"/>
</dbReference>
<dbReference type="Gene3D" id="2.60.200.20">
    <property type="match status" value="1"/>
</dbReference>
<dbReference type="Proteomes" id="UP000664521">
    <property type="component" value="Unassembled WGS sequence"/>
</dbReference>
<comment type="similarity">
    <text evidence="1">Belongs to the protein kinase superfamily. CAMK Ser/Thr protein kinase family. CHEK2 subfamily.</text>
</comment>
<gene>
    <name evidence="10" type="ORF">HETSPECPRED_005130</name>
</gene>
<comment type="catalytic activity">
    <reaction evidence="5">
        <text>L-seryl-[protein] + ATP = O-phospho-L-seryl-[protein] + ADP + H(+)</text>
        <dbReference type="Rhea" id="RHEA:17989"/>
        <dbReference type="Rhea" id="RHEA-COMP:9863"/>
        <dbReference type="Rhea" id="RHEA-COMP:11604"/>
        <dbReference type="ChEBI" id="CHEBI:15378"/>
        <dbReference type="ChEBI" id="CHEBI:29999"/>
        <dbReference type="ChEBI" id="CHEBI:30616"/>
        <dbReference type="ChEBI" id="CHEBI:83421"/>
        <dbReference type="ChEBI" id="CHEBI:456216"/>
        <dbReference type="EC" id="2.7.11.1"/>
    </reaction>
</comment>
<dbReference type="GO" id="GO:0051598">
    <property type="term" value="P:meiotic recombination checkpoint signaling"/>
    <property type="evidence" value="ECO:0007669"/>
    <property type="project" value="TreeGrafter"/>
</dbReference>
<dbReference type="PROSITE" id="PS00107">
    <property type="entry name" value="PROTEIN_KINASE_ATP"/>
    <property type="match status" value="1"/>
</dbReference>
<keyword evidence="2 6" id="KW-0547">Nucleotide-binding</keyword>
<reference evidence="10" key="1">
    <citation type="submission" date="2021-03" db="EMBL/GenBank/DDBJ databases">
        <authorList>
            <person name="Tagirdzhanova G."/>
        </authorList>
    </citation>
    <scope>NUCLEOTIDE SEQUENCE</scope>
</reference>
<evidence type="ECO:0000256" key="2">
    <source>
        <dbReference type="ARBA" id="ARBA00022741"/>
    </source>
</evidence>
<evidence type="ECO:0000256" key="6">
    <source>
        <dbReference type="PROSITE-ProRule" id="PRU10141"/>
    </source>
</evidence>
<sequence length="615" mass="69383">MSPRKIGYLNRLDKADGCIGPSYELHTKGEVFIGRNEDLCRIVVDAPWISNRHIRLFSVIYTEEVEPLVYVEDMSSQGNNTWMYKRDKSWERVIMSKGSIMLLCHGDRLRLCDGTVFAYHSAHVNRSVSTHPGKDELRDLEKESFSNLYHVTKRQLGTGGTATVFMAVDRWNRKQVACKIVKLRTSGSDKTVSHHFENDKRYGMPGTEQDTQMRSYEDMLRREVEMLKALSHPNIIQLQRVFYSNKTLYIIEDLITGGDLASYIDQEQQKDGAVGGEDACGIVYQITQALKYLHKKGVAHRDLKPENVLLSVPSVGARVLLTDFGGAAGDLRTRPRRLNTYCGTVEWIAPEVVRKATKGYTQAVDMWSLGCLITALFLGSSIFAIDGEGNVRHSTSTIMAAAAQCDLSILDDIPAWRDVDPRAKDLTKTLLHLDEEKRTTAEKALGHEWFRSGHRDIDAFYEAVKMNWKRMIPDEHYFEEDLKVFIQAGIAKDDKRRRFLSYSPPSPRKTLAAASHAIRMEKADQTRPSSKPVSQAPRPSKVRDSSFMEAPDDFDFGSGARSLVAPARKRKSTAGTDPEDHALRTKAWAGNRGLMSAKDYDLKIAEKRNEANSKA</sequence>
<feature type="domain" description="Protein kinase" evidence="9">
    <location>
        <begin position="150"/>
        <end position="450"/>
    </location>
</feature>
<dbReference type="Pfam" id="PF00069">
    <property type="entry name" value="Pkinase"/>
    <property type="match status" value="1"/>
</dbReference>
<dbReference type="GO" id="GO:0004674">
    <property type="term" value="F:protein serine/threonine kinase activity"/>
    <property type="evidence" value="ECO:0007669"/>
    <property type="project" value="UniProtKB-EC"/>
</dbReference>
<comment type="caution">
    <text evidence="10">The sequence shown here is derived from an EMBL/GenBank/DDBJ whole genome shotgun (WGS) entry which is preliminary data.</text>
</comment>
<dbReference type="AlphaFoldDB" id="A0A8H3FB31"/>
<proteinExistence type="inferred from homology"/>
<dbReference type="InterPro" id="IPR008271">
    <property type="entry name" value="Ser/Thr_kinase_AS"/>
</dbReference>
<dbReference type="GO" id="GO:0005524">
    <property type="term" value="F:ATP binding"/>
    <property type="evidence" value="ECO:0007669"/>
    <property type="project" value="UniProtKB-UniRule"/>
</dbReference>
<dbReference type="InterPro" id="IPR017441">
    <property type="entry name" value="Protein_kinase_ATP_BS"/>
</dbReference>
<evidence type="ECO:0000259" key="9">
    <source>
        <dbReference type="PROSITE" id="PS50011"/>
    </source>
</evidence>
<dbReference type="OrthoDB" id="74764at2759"/>
<protein>
    <recommendedName>
        <fullName evidence="12">Protein kinase domain-containing protein</fullName>
    </recommendedName>
</protein>
<dbReference type="Gene3D" id="1.10.510.10">
    <property type="entry name" value="Transferase(Phosphotransferase) domain 1"/>
    <property type="match status" value="1"/>
</dbReference>
<dbReference type="PROSITE" id="PS50006">
    <property type="entry name" value="FHA_DOMAIN"/>
    <property type="match status" value="1"/>
</dbReference>
<evidence type="ECO:0000256" key="7">
    <source>
        <dbReference type="SAM" id="MobiDB-lite"/>
    </source>
</evidence>
<keyword evidence="11" id="KW-1185">Reference proteome</keyword>
<name>A0A8H3FB31_9LECA</name>